<feature type="region of interest" description="Disordered" evidence="1">
    <location>
        <begin position="45"/>
        <end position="70"/>
    </location>
</feature>
<protein>
    <submittedName>
        <fullName evidence="2">Uncharacterized protein</fullName>
    </submittedName>
</protein>
<dbReference type="GeneID" id="10531069"/>
<reference key="1">
    <citation type="submission" date="2007-01" db="EMBL/GenBank/DDBJ databases">
        <title>The Genome Sequence of Puccinia graminis f. sp. tritici Strain CRL 75-36-700-3.</title>
        <authorList>
            <consortium name="The Broad Institute Genome Sequencing Platform"/>
            <person name="Birren B."/>
            <person name="Lander E."/>
            <person name="Galagan J."/>
            <person name="Nusbaum C."/>
            <person name="Devon K."/>
            <person name="Cuomo C."/>
            <person name="Jaffe D."/>
            <person name="Butler J."/>
            <person name="Alvarez P."/>
            <person name="Gnerre S."/>
            <person name="Grabherr M."/>
            <person name="Mauceli E."/>
            <person name="Brockman W."/>
            <person name="Young S."/>
            <person name="LaButti K."/>
            <person name="Sykes S."/>
            <person name="DeCaprio D."/>
            <person name="Crawford M."/>
            <person name="Koehrsen M."/>
            <person name="Engels R."/>
            <person name="Montgomery P."/>
            <person name="Pearson M."/>
            <person name="Howarth C."/>
            <person name="Larson L."/>
            <person name="White J."/>
            <person name="Zeng Q."/>
            <person name="Kodira C."/>
            <person name="Yandava C."/>
            <person name="Alvarado L."/>
            <person name="O'Leary S."/>
            <person name="Szabo L."/>
            <person name="Dean R."/>
            <person name="Schein J."/>
        </authorList>
    </citation>
    <scope>NUCLEOTIDE SEQUENCE</scope>
    <source>
        <strain>CRL 75-36-700-3</strain>
    </source>
</reference>
<feature type="compositionally biased region" description="Polar residues" evidence="1">
    <location>
        <begin position="90"/>
        <end position="99"/>
    </location>
</feature>
<dbReference type="Proteomes" id="UP000008783">
    <property type="component" value="Unassembled WGS sequence"/>
</dbReference>
<feature type="region of interest" description="Disordered" evidence="1">
    <location>
        <begin position="86"/>
        <end position="113"/>
    </location>
</feature>
<reference evidence="3" key="2">
    <citation type="journal article" date="2011" name="Proc. Natl. Acad. Sci. U.S.A.">
        <title>Obligate biotrophy features unraveled by the genomic analysis of rust fungi.</title>
        <authorList>
            <person name="Duplessis S."/>
            <person name="Cuomo C.A."/>
            <person name="Lin Y.-C."/>
            <person name="Aerts A."/>
            <person name="Tisserant E."/>
            <person name="Veneault-Fourrey C."/>
            <person name="Joly D.L."/>
            <person name="Hacquard S."/>
            <person name="Amselem J."/>
            <person name="Cantarel B.L."/>
            <person name="Chiu R."/>
            <person name="Coutinho P.M."/>
            <person name="Feau N."/>
            <person name="Field M."/>
            <person name="Frey P."/>
            <person name="Gelhaye E."/>
            <person name="Goldberg J."/>
            <person name="Grabherr M.G."/>
            <person name="Kodira C.D."/>
            <person name="Kohler A."/>
            <person name="Kuees U."/>
            <person name="Lindquist E.A."/>
            <person name="Lucas S.M."/>
            <person name="Mago R."/>
            <person name="Mauceli E."/>
            <person name="Morin E."/>
            <person name="Murat C."/>
            <person name="Pangilinan J.L."/>
            <person name="Park R."/>
            <person name="Pearson M."/>
            <person name="Quesneville H."/>
            <person name="Rouhier N."/>
            <person name="Sakthikumar S."/>
            <person name="Salamov A.A."/>
            <person name="Schmutz J."/>
            <person name="Selles B."/>
            <person name="Shapiro H."/>
            <person name="Tanguay P."/>
            <person name="Tuskan G.A."/>
            <person name="Henrissat B."/>
            <person name="Van de Peer Y."/>
            <person name="Rouze P."/>
            <person name="Ellis J.G."/>
            <person name="Dodds P.N."/>
            <person name="Schein J.E."/>
            <person name="Zhong S."/>
            <person name="Hamelin R.C."/>
            <person name="Grigoriev I.V."/>
            <person name="Szabo L.J."/>
            <person name="Martin F."/>
        </authorList>
    </citation>
    <scope>NUCLEOTIDE SEQUENCE [LARGE SCALE GENOMIC DNA]</scope>
    <source>
        <strain evidence="3">CRL 75-36-700-3 / race SCCL</strain>
    </source>
</reference>
<dbReference type="EMBL" id="DS178272">
    <property type="protein sequence ID" value="EFP79245.2"/>
    <property type="molecule type" value="Genomic_DNA"/>
</dbReference>
<dbReference type="HOGENOM" id="CLU_1960648_0_0_1"/>
<dbReference type="InParanoid" id="E3K4T0"/>
<organism evidence="2 3">
    <name type="scientific">Puccinia graminis f. sp. tritici (strain CRL 75-36-700-3 / race SCCL)</name>
    <name type="common">Black stem rust fungus</name>
    <dbReference type="NCBI Taxonomy" id="418459"/>
    <lineage>
        <taxon>Eukaryota</taxon>
        <taxon>Fungi</taxon>
        <taxon>Dikarya</taxon>
        <taxon>Basidiomycota</taxon>
        <taxon>Pucciniomycotina</taxon>
        <taxon>Pucciniomycetes</taxon>
        <taxon>Pucciniales</taxon>
        <taxon>Pucciniaceae</taxon>
        <taxon>Puccinia</taxon>
    </lineage>
</organism>
<dbReference type="VEuPathDB" id="FungiDB:PGTG_05566"/>
<feature type="region of interest" description="Disordered" evidence="1">
    <location>
        <begin position="1"/>
        <end position="32"/>
    </location>
</feature>
<dbReference type="AlphaFoldDB" id="E3K4T0"/>
<gene>
    <name evidence="2" type="ORF">PGTG_05566</name>
</gene>
<proteinExistence type="predicted"/>
<name>E3K4T0_PUCGT</name>
<evidence type="ECO:0000313" key="2">
    <source>
        <dbReference type="EMBL" id="EFP79245.2"/>
    </source>
</evidence>
<evidence type="ECO:0000256" key="1">
    <source>
        <dbReference type="SAM" id="MobiDB-lite"/>
    </source>
</evidence>
<sequence>MTASTSGEQPASIAPVERLYPQSPHPGSELRRVSWNKLEHCRKPLEAFESSSPPTPTPVQTSPTFFRPDPPRRIWNLNVEILNPVKQETPKNVRSTNLHGQKRGPDHRLPTPPVGVLYALSDGLHGNE</sequence>
<accession>E3K4T0</accession>
<dbReference type="KEGG" id="pgr:PGTG_05566"/>
<dbReference type="RefSeq" id="XP_003323664.2">
    <property type="nucleotide sequence ID" value="XM_003323616.2"/>
</dbReference>
<evidence type="ECO:0000313" key="3">
    <source>
        <dbReference type="Proteomes" id="UP000008783"/>
    </source>
</evidence>
<keyword evidence="3" id="KW-1185">Reference proteome</keyword>